<dbReference type="KEGG" id="lhi:JP39_11100"/>
<name>A0A0K2LF06_9LACO</name>
<organism evidence="1 2">
    <name type="scientific">Companilactobacillus heilongjiangensis</name>
    <dbReference type="NCBI Taxonomy" id="1074467"/>
    <lineage>
        <taxon>Bacteria</taxon>
        <taxon>Bacillati</taxon>
        <taxon>Bacillota</taxon>
        <taxon>Bacilli</taxon>
        <taxon>Lactobacillales</taxon>
        <taxon>Lactobacillaceae</taxon>
        <taxon>Companilactobacillus</taxon>
    </lineage>
</organism>
<protein>
    <submittedName>
        <fullName evidence="1">Uncharacterized protein</fullName>
    </submittedName>
</protein>
<sequence>MWNSFQSHCIYKQRHYKQSTKITCNAFLASQNILNISNSTALSKKKEPNLASDFTSSESGVGALALTPQDDFGDLPNSGKASKRDLRPWLKSVLTAGENHWQDSAAMI</sequence>
<evidence type="ECO:0000313" key="2">
    <source>
        <dbReference type="Proteomes" id="UP000061546"/>
    </source>
</evidence>
<dbReference type="EMBL" id="CP012559">
    <property type="protein sequence ID" value="ALB29855.1"/>
    <property type="molecule type" value="Genomic_DNA"/>
</dbReference>
<dbReference type="Proteomes" id="UP000061546">
    <property type="component" value="Chromosome"/>
</dbReference>
<proteinExistence type="predicted"/>
<reference evidence="1 2" key="1">
    <citation type="submission" date="2015-08" db="EMBL/GenBank/DDBJ databases">
        <title>Genomic sequence of Lactobacillus heilongjiangensis DSM 28069, isolated from Chinese traditional pickle.</title>
        <authorList>
            <person name="Jiang X."/>
            <person name="Zheng B."/>
            <person name="Cheng H."/>
        </authorList>
    </citation>
    <scope>NUCLEOTIDE SEQUENCE [LARGE SCALE GENOMIC DNA]</scope>
    <source>
        <strain evidence="1 2">DSM 28069</strain>
    </source>
</reference>
<evidence type="ECO:0000313" key="1">
    <source>
        <dbReference type="EMBL" id="ALB29855.1"/>
    </source>
</evidence>
<keyword evidence="2" id="KW-1185">Reference proteome</keyword>
<accession>A0A0K2LF06</accession>
<dbReference type="STRING" id="1074467.JP39_11100"/>
<dbReference type="AlphaFoldDB" id="A0A0K2LF06"/>
<gene>
    <name evidence="1" type="ORF">JP39_11100</name>
</gene>